<dbReference type="OMA" id="ITFDHEH"/>
<evidence type="ECO:0000313" key="15">
    <source>
        <dbReference type="EMBL" id="KAA0168931.1"/>
    </source>
</evidence>
<evidence type="ECO:0000313" key="14">
    <source>
        <dbReference type="EMBL" id="KAA0164905.1"/>
    </source>
</evidence>
<keyword evidence="9" id="KW-0456">Lyase</keyword>
<dbReference type="InterPro" id="IPR040686">
    <property type="entry name" value="PurK_C"/>
</dbReference>
<dbReference type="Pfam" id="PF02222">
    <property type="entry name" value="ATP-grasp"/>
    <property type="match status" value="1"/>
</dbReference>
<dbReference type="EMBL" id="VLTM01000001">
    <property type="protein sequence ID" value="KAA0168931.1"/>
    <property type="molecule type" value="Genomic_DNA"/>
</dbReference>
<evidence type="ECO:0000259" key="12">
    <source>
        <dbReference type="PROSITE" id="PS50975"/>
    </source>
</evidence>
<evidence type="ECO:0000256" key="9">
    <source>
        <dbReference type="ARBA" id="ARBA00023239"/>
    </source>
</evidence>
<evidence type="ECO:0000256" key="5">
    <source>
        <dbReference type="ARBA" id="ARBA00022741"/>
    </source>
</evidence>
<keyword evidence="16" id="KW-1185">Reference proteome</keyword>
<dbReference type="FunFam" id="3.30.470.20:FF:000037">
    <property type="entry name" value="Phosphoribosylaminoimidazole carboxylase, chloroplastic"/>
    <property type="match status" value="1"/>
</dbReference>
<dbReference type="SUPFAM" id="SSF56059">
    <property type="entry name" value="Glutathione synthetase ATP-binding domain-like"/>
    <property type="match status" value="1"/>
</dbReference>
<evidence type="ECO:0000313" key="18">
    <source>
        <dbReference type="Proteomes" id="UP000325113"/>
    </source>
</evidence>
<dbReference type="SMART" id="SM01001">
    <property type="entry name" value="AIRC"/>
    <property type="match status" value="1"/>
</dbReference>
<dbReference type="InterPro" id="IPR003135">
    <property type="entry name" value="ATP-grasp_carboxylate-amine"/>
</dbReference>
<dbReference type="InterPro" id="IPR054350">
    <property type="entry name" value="PurT/PurK_preATP-grasp"/>
</dbReference>
<evidence type="ECO:0000256" key="11">
    <source>
        <dbReference type="PROSITE-ProRule" id="PRU00409"/>
    </source>
</evidence>
<proteinExistence type="inferred from homology"/>
<dbReference type="NCBIfam" id="TIGR01162">
    <property type="entry name" value="purE"/>
    <property type="match status" value="1"/>
</dbReference>
<dbReference type="PANTHER" id="PTHR11609:SF5">
    <property type="entry name" value="PHOSPHORIBOSYLAMINOIMIDAZOLE CARBOXYLASE"/>
    <property type="match status" value="1"/>
</dbReference>
<evidence type="ECO:0000256" key="7">
    <source>
        <dbReference type="ARBA" id="ARBA00022793"/>
    </source>
</evidence>
<evidence type="ECO:0000256" key="3">
    <source>
        <dbReference type="ARBA" id="ARBA00006114"/>
    </source>
</evidence>
<dbReference type="GO" id="GO:0004638">
    <property type="term" value="F:phosphoribosylaminoimidazole carboxylase activity"/>
    <property type="evidence" value="ECO:0007669"/>
    <property type="project" value="UniProtKB-EC"/>
</dbReference>
<dbReference type="InterPro" id="IPR016185">
    <property type="entry name" value="PreATP-grasp_dom_sf"/>
</dbReference>
<dbReference type="PIRSF" id="PIRSF001340">
    <property type="entry name" value="AIR_carboxylase"/>
    <property type="match status" value="1"/>
</dbReference>
<evidence type="ECO:0000256" key="2">
    <source>
        <dbReference type="ARBA" id="ARBA00004747"/>
    </source>
</evidence>
<dbReference type="Pfam" id="PF17769">
    <property type="entry name" value="PurK_C"/>
    <property type="match status" value="1"/>
</dbReference>
<keyword evidence="8 11" id="KW-0067">ATP-binding</keyword>
<keyword evidence="7" id="KW-0210">Decarboxylase</keyword>
<dbReference type="SUPFAM" id="SSF52255">
    <property type="entry name" value="N5-CAIR mutase (phosphoribosylaminoimidazole carboxylase, PurE)"/>
    <property type="match status" value="1"/>
</dbReference>
<dbReference type="AlphaFoldDB" id="A0A5A8DHM9"/>
<organism evidence="14 17">
    <name type="scientific">Cafeteria roenbergensis</name>
    <name type="common">Marine flagellate</name>
    <dbReference type="NCBI Taxonomy" id="33653"/>
    <lineage>
        <taxon>Eukaryota</taxon>
        <taxon>Sar</taxon>
        <taxon>Stramenopiles</taxon>
        <taxon>Bigyra</taxon>
        <taxon>Opalozoa</taxon>
        <taxon>Bicosoecida</taxon>
        <taxon>Cafeteriaceae</taxon>
        <taxon>Cafeteria</taxon>
    </lineage>
</organism>
<dbReference type="Proteomes" id="UP000325113">
    <property type="component" value="Unassembled WGS sequence"/>
</dbReference>
<dbReference type="InterPro" id="IPR011761">
    <property type="entry name" value="ATP-grasp"/>
</dbReference>
<dbReference type="PANTHER" id="PTHR11609">
    <property type="entry name" value="PURINE BIOSYNTHESIS PROTEIN 6/7, PUR6/7"/>
    <property type="match status" value="1"/>
</dbReference>
<protein>
    <recommendedName>
        <fullName evidence="4">phosphoribosylaminoimidazole carboxylase</fullName>
        <ecNumber evidence="4">4.1.1.21</ecNumber>
    </recommendedName>
    <alternativeName>
        <fullName evidence="10">AIR carboxylase</fullName>
    </alternativeName>
</protein>
<evidence type="ECO:0000256" key="1">
    <source>
        <dbReference type="ARBA" id="ARBA00001244"/>
    </source>
</evidence>
<dbReference type="FunFam" id="3.40.50.1970:FF:000013">
    <property type="entry name" value="Phosphoribosylaminoimidazole carboxylase"/>
    <property type="match status" value="1"/>
</dbReference>
<evidence type="ECO:0000313" key="17">
    <source>
        <dbReference type="Proteomes" id="UP000324907"/>
    </source>
</evidence>
<dbReference type="InterPro" id="IPR000031">
    <property type="entry name" value="PurE_dom"/>
</dbReference>
<dbReference type="SUPFAM" id="SSF52440">
    <property type="entry name" value="PreATP-grasp domain"/>
    <property type="match status" value="1"/>
</dbReference>
<evidence type="ECO:0000256" key="8">
    <source>
        <dbReference type="ARBA" id="ARBA00022840"/>
    </source>
</evidence>
<dbReference type="Gene3D" id="3.40.50.20">
    <property type="match status" value="1"/>
</dbReference>
<dbReference type="InterPro" id="IPR013815">
    <property type="entry name" value="ATP_grasp_subdomain_1"/>
</dbReference>
<comment type="catalytic activity">
    <reaction evidence="1">
        <text>5-amino-1-(5-phospho-D-ribosyl)imidazole-4-carboxylate + H(+) = 5-amino-1-(5-phospho-beta-D-ribosyl)imidazole + CO2</text>
        <dbReference type="Rhea" id="RHEA:10792"/>
        <dbReference type="ChEBI" id="CHEBI:15378"/>
        <dbReference type="ChEBI" id="CHEBI:16526"/>
        <dbReference type="ChEBI" id="CHEBI:77657"/>
        <dbReference type="ChEBI" id="CHEBI:137981"/>
        <dbReference type="EC" id="4.1.1.21"/>
    </reaction>
</comment>
<dbReference type="EMBL" id="VLTN01000002">
    <property type="protein sequence ID" value="KAA0157094.1"/>
    <property type="molecule type" value="Genomic_DNA"/>
</dbReference>
<dbReference type="InterPro" id="IPR033747">
    <property type="entry name" value="PurE_ClassI"/>
</dbReference>
<comment type="pathway">
    <text evidence="2">Purine metabolism; IMP biosynthesis via de novo pathway; 5-amino-1-(5-phospho-D-ribosyl)imidazole-4-carboxylate from 5-amino-1-(5-phospho-D-ribosyl)imidazole (carboxylase route): step 1/1.</text>
</comment>
<dbReference type="Pfam" id="PF22660">
    <property type="entry name" value="RS_preATP-grasp-like"/>
    <property type="match status" value="1"/>
</dbReference>
<evidence type="ECO:0000256" key="10">
    <source>
        <dbReference type="ARBA" id="ARBA00031607"/>
    </source>
</evidence>
<dbReference type="EMBL" id="VLTL01000051">
    <property type="protein sequence ID" value="KAA0164905.1"/>
    <property type="molecule type" value="Genomic_DNA"/>
</dbReference>
<dbReference type="Pfam" id="PF00731">
    <property type="entry name" value="AIRC"/>
    <property type="match status" value="1"/>
</dbReference>
<feature type="domain" description="ATP-grasp" evidence="12">
    <location>
        <begin position="117"/>
        <end position="312"/>
    </location>
</feature>
<dbReference type="NCBIfam" id="TIGR01161">
    <property type="entry name" value="purK"/>
    <property type="match status" value="1"/>
</dbReference>
<dbReference type="Gene3D" id="3.40.50.1970">
    <property type="match status" value="1"/>
</dbReference>
<evidence type="ECO:0000313" key="13">
    <source>
        <dbReference type="EMBL" id="KAA0157094.1"/>
    </source>
</evidence>
<dbReference type="InterPro" id="IPR005875">
    <property type="entry name" value="PurK"/>
</dbReference>
<dbReference type="SUPFAM" id="SSF51246">
    <property type="entry name" value="Rudiment single hybrid motif"/>
    <property type="match status" value="1"/>
</dbReference>
<gene>
    <name evidence="14" type="ORF">FNF28_03639</name>
    <name evidence="13" type="ORF">FNF29_00446</name>
    <name evidence="15" type="ORF">FNF31_00092</name>
</gene>
<accession>A0A5A8DHM9</accession>
<dbReference type="HAMAP" id="MF_01928">
    <property type="entry name" value="PurK"/>
    <property type="match status" value="1"/>
</dbReference>
<dbReference type="NCBIfam" id="NF004679">
    <property type="entry name" value="PRK06019.1-5"/>
    <property type="match status" value="1"/>
</dbReference>
<dbReference type="GO" id="GO:0005524">
    <property type="term" value="F:ATP binding"/>
    <property type="evidence" value="ECO:0007669"/>
    <property type="project" value="UniProtKB-UniRule"/>
</dbReference>
<sequence length="590" mass="61082">MAASKPPTTAKVWRSVGVLGGGQLGRMMAEAAHRLGARVVVLDPTEGCPAAQVCHAQVVGDFRDKASVLELARQVDVLTCEIEHVNAAAMAEASAVTTVEPSAETMAVVQDKFAQKQHFADAGGVSLGEFREVSSEADIAAAGAEWGWPLMLKARRMAYDGKGNAVVPSAEQVPAAAAALGGAGPGALYVEKWVPFERELAVMVVRGRDGEVRSYDCVETVQRDSVCHVVIAPARVDGVLREQARRVAEAAVATLPGAGIYGVELFLTQRASAGEPQRVLLNEVAPRPHNSGHFTIEACECDQFENHLRAVMGLPLGSTAMRVGAAVMVNALGTGSGDADLEATWGPLARGLSTPGAALHWYGKAGVRLGRKVGHVTVTGSSPMEAAARAEAVLGEPLPGAAAGAGGAAGGAASAAMGGPGPLVGVIMGSDSDLPTMRAAAEVLRSFGVPFEVSIVSAHRTPDRMMQYARQARARGLRVIIAAAGGAAHLPGMVAAMTPLPVIGVPVPLKHLDGVDSLHSIVQMPRGVPCATVAIGNSTNAALLAVRMLSVAMPHLADAMEAYQADMERTVMEKVERLESTGWEAYGRSD</sequence>
<dbReference type="HAMAP" id="MF_01929">
    <property type="entry name" value="PurE_classI"/>
    <property type="match status" value="1"/>
</dbReference>
<dbReference type="GO" id="GO:0006189">
    <property type="term" value="P:'de novo' IMP biosynthetic process"/>
    <property type="evidence" value="ECO:0007669"/>
    <property type="project" value="UniProtKB-UniPathway"/>
</dbReference>
<name>A0A5A8DHM9_CAFRO</name>
<dbReference type="Gene3D" id="3.30.1490.20">
    <property type="entry name" value="ATP-grasp fold, A domain"/>
    <property type="match status" value="1"/>
</dbReference>
<keyword evidence="5 11" id="KW-0547">Nucleotide-binding</keyword>
<dbReference type="InterPro" id="IPR011054">
    <property type="entry name" value="Rudment_hybrid_motif"/>
</dbReference>
<dbReference type="Proteomes" id="UP000324907">
    <property type="component" value="Unassembled WGS sequence"/>
</dbReference>
<evidence type="ECO:0000256" key="6">
    <source>
        <dbReference type="ARBA" id="ARBA00022755"/>
    </source>
</evidence>
<dbReference type="Gene3D" id="3.30.470.20">
    <property type="entry name" value="ATP-grasp fold, B domain"/>
    <property type="match status" value="1"/>
</dbReference>
<dbReference type="EC" id="4.1.1.21" evidence="4"/>
<keyword evidence="6" id="KW-0658">Purine biosynthesis</keyword>
<dbReference type="UniPathway" id="UPA00074">
    <property type="reaction ID" value="UER00130"/>
</dbReference>
<dbReference type="InterPro" id="IPR016301">
    <property type="entry name" value="Ade2_fungi/plant"/>
</dbReference>
<evidence type="ECO:0000256" key="4">
    <source>
        <dbReference type="ARBA" id="ARBA00012329"/>
    </source>
</evidence>
<dbReference type="Proteomes" id="UP000323011">
    <property type="component" value="Unassembled WGS sequence"/>
</dbReference>
<dbReference type="PROSITE" id="PS50975">
    <property type="entry name" value="ATP_GRASP"/>
    <property type="match status" value="1"/>
</dbReference>
<comment type="caution">
    <text evidence="14">The sequence shown here is derived from an EMBL/GenBank/DDBJ whole genome shotgun (WGS) entry which is preliminary data.</text>
</comment>
<evidence type="ECO:0000313" key="16">
    <source>
        <dbReference type="Proteomes" id="UP000323011"/>
    </source>
</evidence>
<comment type="similarity">
    <text evidence="3">In the C-terminal section; belongs to the AIR carboxylase family. Class I subfamily.</text>
</comment>
<dbReference type="GO" id="GO:0046872">
    <property type="term" value="F:metal ion binding"/>
    <property type="evidence" value="ECO:0007669"/>
    <property type="project" value="InterPro"/>
</dbReference>
<reference evidence="16 17" key="1">
    <citation type="submission" date="2019-07" db="EMBL/GenBank/DDBJ databases">
        <title>Genomes of Cafeteria roenbergensis.</title>
        <authorList>
            <person name="Fischer M.G."/>
            <person name="Hackl T."/>
            <person name="Roman M."/>
        </authorList>
    </citation>
    <scope>NUCLEOTIDE SEQUENCE [LARGE SCALE GENOMIC DNA]</scope>
    <source>
        <strain evidence="13 16">BVI</strain>
        <strain evidence="15 18">Cflag</strain>
        <strain evidence="14 17">RCC970-E3</strain>
    </source>
</reference>